<dbReference type="InterPro" id="IPR025392">
    <property type="entry name" value="DUF4124"/>
</dbReference>
<feature type="compositionally biased region" description="Pro residues" evidence="1">
    <location>
        <begin position="52"/>
        <end position="61"/>
    </location>
</feature>
<evidence type="ECO:0000313" key="5">
    <source>
        <dbReference type="Proteomes" id="UP000321201"/>
    </source>
</evidence>
<feature type="compositionally biased region" description="Basic and acidic residues" evidence="1">
    <location>
        <begin position="77"/>
        <end position="86"/>
    </location>
</feature>
<accession>A0A5C7F1P0</accession>
<feature type="region of interest" description="Disordered" evidence="1">
    <location>
        <begin position="45"/>
        <end position="86"/>
    </location>
</feature>
<dbReference type="Pfam" id="PF13511">
    <property type="entry name" value="DUF4124"/>
    <property type="match status" value="1"/>
</dbReference>
<dbReference type="InParanoid" id="A0A5C7F1P0"/>
<dbReference type="AlphaFoldDB" id="A0A5C7F1P0"/>
<organism evidence="4 5">
    <name type="scientific">Pelomicrobium methylotrophicum</name>
    <dbReference type="NCBI Taxonomy" id="2602750"/>
    <lineage>
        <taxon>Bacteria</taxon>
        <taxon>Pseudomonadati</taxon>
        <taxon>Pseudomonadota</taxon>
        <taxon>Hydrogenophilia</taxon>
        <taxon>Hydrogenophilia incertae sedis</taxon>
        <taxon>Pelomicrobium</taxon>
    </lineage>
</organism>
<keyword evidence="5" id="KW-1185">Reference proteome</keyword>
<feature type="chain" id="PRO_5023097908" evidence="2">
    <location>
        <begin position="21"/>
        <end position="155"/>
    </location>
</feature>
<feature type="domain" description="DUF4124" evidence="3">
    <location>
        <begin position="10"/>
        <end position="62"/>
    </location>
</feature>
<reference evidence="4 5" key="1">
    <citation type="submission" date="2019-08" db="EMBL/GenBank/DDBJ databases">
        <title>Pelomicrobium methylotrophicum gen. nov., sp. nov. a moderately thermophilic, facultatively anaerobic, lithoautotrophic and methylotrophic bacterium isolated from a terrestrial mud volcano.</title>
        <authorList>
            <person name="Slobodkina G.B."/>
            <person name="Merkel A.Y."/>
            <person name="Slobodkin A.I."/>
        </authorList>
    </citation>
    <scope>NUCLEOTIDE SEQUENCE [LARGE SCALE GENOMIC DNA]</scope>
    <source>
        <strain evidence="4 5">SM250</strain>
    </source>
</reference>
<dbReference type="Proteomes" id="UP000321201">
    <property type="component" value="Unassembled WGS sequence"/>
</dbReference>
<proteinExistence type="predicted"/>
<evidence type="ECO:0000256" key="2">
    <source>
        <dbReference type="SAM" id="SignalP"/>
    </source>
</evidence>
<gene>
    <name evidence="4" type="ORF">FR698_02325</name>
</gene>
<name>A0A5C7F1P0_9PROT</name>
<sequence length="155" mass="17435">MIRRRLLVACLLAAPWAAQADIYKYVDEEGRVTFTNIPRKGAIKLDIETRSPKPPPSPAQAPEPKARLAPANFPRVSPEDQRRRDELRRQVLEQELAAEKRLLAQAREALAKGQASRPAEGDAASAARLQKLMDLVRLHEQNVAAIQYELSLLRR</sequence>
<evidence type="ECO:0000259" key="3">
    <source>
        <dbReference type="Pfam" id="PF13511"/>
    </source>
</evidence>
<evidence type="ECO:0000313" key="4">
    <source>
        <dbReference type="EMBL" id="TXF13393.1"/>
    </source>
</evidence>
<protein>
    <submittedName>
        <fullName evidence="4">DUF4124 domain-containing protein</fullName>
    </submittedName>
</protein>
<feature type="signal peptide" evidence="2">
    <location>
        <begin position="1"/>
        <end position="20"/>
    </location>
</feature>
<comment type="caution">
    <text evidence="4">The sequence shown here is derived from an EMBL/GenBank/DDBJ whole genome shotgun (WGS) entry which is preliminary data.</text>
</comment>
<keyword evidence="2" id="KW-0732">Signal</keyword>
<dbReference type="OrthoDB" id="8547929at2"/>
<dbReference type="RefSeq" id="WP_147798567.1">
    <property type="nucleotide sequence ID" value="NZ_VPFL01000002.1"/>
</dbReference>
<dbReference type="EMBL" id="VPFL01000002">
    <property type="protein sequence ID" value="TXF13393.1"/>
    <property type="molecule type" value="Genomic_DNA"/>
</dbReference>
<evidence type="ECO:0000256" key="1">
    <source>
        <dbReference type="SAM" id="MobiDB-lite"/>
    </source>
</evidence>